<accession>A0A225M1N3</accession>
<organism evidence="2 3">
    <name type="scientific">Candidimonas nitroreducens</name>
    <dbReference type="NCBI Taxonomy" id="683354"/>
    <lineage>
        <taxon>Bacteria</taxon>
        <taxon>Pseudomonadati</taxon>
        <taxon>Pseudomonadota</taxon>
        <taxon>Betaproteobacteria</taxon>
        <taxon>Burkholderiales</taxon>
        <taxon>Alcaligenaceae</taxon>
        <taxon>Candidimonas</taxon>
    </lineage>
</organism>
<dbReference type="EMBL" id="NJIH01000013">
    <property type="protein sequence ID" value="OWT55254.1"/>
    <property type="molecule type" value="Genomic_DNA"/>
</dbReference>
<feature type="transmembrane region" description="Helical" evidence="1">
    <location>
        <begin position="33"/>
        <end position="51"/>
    </location>
</feature>
<reference evidence="3" key="1">
    <citation type="submission" date="2017-06" db="EMBL/GenBank/DDBJ databases">
        <title>Herbaspirillum phytohormonus sp. nov., isolated from the root nodule of Robinia pseudoacacia in lead-zinc mine.</title>
        <authorList>
            <person name="Fan M."/>
            <person name="Lin Y."/>
        </authorList>
    </citation>
    <scope>NUCLEOTIDE SEQUENCE [LARGE SCALE GENOMIC DNA]</scope>
    <source>
        <strain evidence="3">SC-089</strain>
    </source>
</reference>
<protein>
    <submittedName>
        <fullName evidence="2">Uncharacterized protein</fullName>
    </submittedName>
</protein>
<keyword evidence="1" id="KW-0472">Membrane</keyword>
<keyword evidence="1" id="KW-0812">Transmembrane</keyword>
<sequence>MEKQELDLVIREAMRAELANGARAHHHCWKRRLAFTIAVAGGLMYLSHVIHVNELERSWEFVAACVVDKLVFGIAEA</sequence>
<gene>
    <name evidence="2" type="ORF">CEY11_21325</name>
</gene>
<evidence type="ECO:0000256" key="1">
    <source>
        <dbReference type="SAM" id="Phobius"/>
    </source>
</evidence>
<dbReference type="AlphaFoldDB" id="A0A225M1N3"/>
<keyword evidence="3" id="KW-1185">Reference proteome</keyword>
<dbReference type="RefSeq" id="WP_088605441.1">
    <property type="nucleotide sequence ID" value="NZ_NJIH01000013.1"/>
</dbReference>
<dbReference type="OrthoDB" id="9939606at2"/>
<name>A0A225M1N3_9BURK</name>
<keyword evidence="1" id="KW-1133">Transmembrane helix</keyword>
<dbReference type="Proteomes" id="UP000214603">
    <property type="component" value="Unassembled WGS sequence"/>
</dbReference>
<proteinExistence type="predicted"/>
<evidence type="ECO:0000313" key="2">
    <source>
        <dbReference type="EMBL" id="OWT55254.1"/>
    </source>
</evidence>
<evidence type="ECO:0000313" key="3">
    <source>
        <dbReference type="Proteomes" id="UP000214603"/>
    </source>
</evidence>
<comment type="caution">
    <text evidence="2">The sequence shown here is derived from an EMBL/GenBank/DDBJ whole genome shotgun (WGS) entry which is preliminary data.</text>
</comment>